<evidence type="ECO:0008006" key="4">
    <source>
        <dbReference type="Google" id="ProtNLM"/>
    </source>
</evidence>
<keyword evidence="1" id="KW-1133">Transmembrane helix</keyword>
<accession>A0A1F7X543</accession>
<dbReference type="PANTHER" id="PTHR30093">
    <property type="entry name" value="GENERAL SECRETION PATHWAY PROTEIN G"/>
    <property type="match status" value="1"/>
</dbReference>
<sequence>MKINFQIPIVNYQFRKGFTILELLIVMAIIGILASVIVFAINPGRQLAKARDTERQSEITALLSAVMQYASEHNGDLPDTDGDPDTNNFPTSAACIGTDLACFDLAGAGETGETIVPEYMVELPTDPKFADETNPQSDTGYSIYVDANGHLHASAVGEVTASISVAR</sequence>
<dbReference type="InterPro" id="IPR045584">
    <property type="entry name" value="Pilin-like"/>
</dbReference>
<organism evidence="2 3">
    <name type="scientific">Candidatus Woesebacteria bacterium RBG_13_34_9</name>
    <dbReference type="NCBI Taxonomy" id="1802477"/>
    <lineage>
        <taxon>Bacteria</taxon>
        <taxon>Candidatus Woeseibacteriota</taxon>
    </lineage>
</organism>
<dbReference type="SUPFAM" id="SSF54523">
    <property type="entry name" value="Pili subunits"/>
    <property type="match status" value="1"/>
</dbReference>
<dbReference type="Proteomes" id="UP000179219">
    <property type="component" value="Unassembled WGS sequence"/>
</dbReference>
<evidence type="ECO:0000256" key="1">
    <source>
        <dbReference type="SAM" id="Phobius"/>
    </source>
</evidence>
<dbReference type="NCBIfam" id="TIGR02532">
    <property type="entry name" value="IV_pilin_GFxxxE"/>
    <property type="match status" value="1"/>
</dbReference>
<keyword evidence="1" id="KW-0812">Transmembrane</keyword>
<protein>
    <recommendedName>
        <fullName evidence="4">Type II secretion system protein GspG C-terminal domain-containing protein</fullName>
    </recommendedName>
</protein>
<feature type="transmembrane region" description="Helical" evidence="1">
    <location>
        <begin position="20"/>
        <end position="41"/>
    </location>
</feature>
<evidence type="ECO:0000313" key="2">
    <source>
        <dbReference type="EMBL" id="OGM09488.1"/>
    </source>
</evidence>
<proteinExistence type="predicted"/>
<name>A0A1F7X543_9BACT</name>
<dbReference type="AlphaFoldDB" id="A0A1F7X543"/>
<dbReference type="InterPro" id="IPR012902">
    <property type="entry name" value="N_methyl_site"/>
</dbReference>
<dbReference type="Pfam" id="PF07963">
    <property type="entry name" value="N_methyl"/>
    <property type="match status" value="1"/>
</dbReference>
<gene>
    <name evidence="2" type="ORF">A2159_00985</name>
</gene>
<dbReference type="Gene3D" id="3.30.700.10">
    <property type="entry name" value="Glycoprotein, Type 4 Pilin"/>
    <property type="match status" value="1"/>
</dbReference>
<comment type="caution">
    <text evidence="2">The sequence shown here is derived from an EMBL/GenBank/DDBJ whole genome shotgun (WGS) entry which is preliminary data.</text>
</comment>
<reference evidence="2 3" key="1">
    <citation type="journal article" date="2016" name="Nat. Commun.">
        <title>Thousands of microbial genomes shed light on interconnected biogeochemical processes in an aquifer system.</title>
        <authorList>
            <person name="Anantharaman K."/>
            <person name="Brown C.T."/>
            <person name="Hug L.A."/>
            <person name="Sharon I."/>
            <person name="Castelle C.J."/>
            <person name="Probst A.J."/>
            <person name="Thomas B.C."/>
            <person name="Singh A."/>
            <person name="Wilkins M.J."/>
            <person name="Karaoz U."/>
            <person name="Brodie E.L."/>
            <person name="Williams K.H."/>
            <person name="Hubbard S.S."/>
            <person name="Banfield J.F."/>
        </authorList>
    </citation>
    <scope>NUCLEOTIDE SEQUENCE [LARGE SCALE GENOMIC DNA]</scope>
</reference>
<evidence type="ECO:0000313" key="3">
    <source>
        <dbReference type="Proteomes" id="UP000179219"/>
    </source>
</evidence>
<keyword evidence="1" id="KW-0472">Membrane</keyword>
<dbReference type="EMBL" id="MGFP01000023">
    <property type="protein sequence ID" value="OGM09488.1"/>
    <property type="molecule type" value="Genomic_DNA"/>
</dbReference>